<gene>
    <name evidence="1" type="ordered locus">Deima_1228</name>
</gene>
<reference evidence="1 2" key="1">
    <citation type="journal article" date="2011" name="Stand. Genomic Sci.">
        <title>Complete genome sequence of Deinococcus maricopensis type strain (LB-34).</title>
        <authorList>
            <person name="Pukall R."/>
            <person name="Zeytun A."/>
            <person name="Lucas S."/>
            <person name="Lapidus A."/>
            <person name="Hammon N."/>
            <person name="Deshpande S."/>
            <person name="Nolan M."/>
            <person name="Cheng J.F."/>
            <person name="Pitluck S."/>
            <person name="Liolios K."/>
            <person name="Pagani I."/>
            <person name="Mikhailova N."/>
            <person name="Ivanova N."/>
            <person name="Mavromatis K."/>
            <person name="Pati A."/>
            <person name="Tapia R."/>
            <person name="Han C."/>
            <person name="Goodwin L."/>
            <person name="Chen A."/>
            <person name="Palaniappan K."/>
            <person name="Land M."/>
            <person name="Hauser L."/>
            <person name="Chang Y.J."/>
            <person name="Jeffries C.D."/>
            <person name="Brambilla E.M."/>
            <person name="Rohde M."/>
            <person name="Goker M."/>
            <person name="Detter J.C."/>
            <person name="Woyke T."/>
            <person name="Bristow J."/>
            <person name="Eisen J.A."/>
            <person name="Markowitz V."/>
            <person name="Hugenholtz P."/>
            <person name="Kyrpides N.C."/>
            <person name="Klenk H.P."/>
        </authorList>
    </citation>
    <scope>NUCLEOTIDE SEQUENCE [LARGE SCALE GENOMIC DNA]</scope>
    <source>
        <strain evidence="2">DSM 21211 / LMG 22137 / NRRL B-23946 / LB-34</strain>
    </source>
</reference>
<reference evidence="2" key="2">
    <citation type="submission" date="2011-01" db="EMBL/GenBank/DDBJ databases">
        <title>The complete genome of Deinococcus maricopensis DSM 21211.</title>
        <authorList>
            <consortium name="US DOE Joint Genome Institute (JGI-PGF)"/>
            <person name="Lucas S."/>
            <person name="Copeland A."/>
            <person name="Lapidus A."/>
            <person name="Goodwin L."/>
            <person name="Pitluck S."/>
            <person name="Kyrpides N."/>
            <person name="Mavromatis K."/>
            <person name="Pagani I."/>
            <person name="Ivanova N."/>
            <person name="Ovchinnikova G."/>
            <person name="Zeytun A."/>
            <person name="Detter J.C."/>
            <person name="Han C."/>
            <person name="Land M."/>
            <person name="Hauser L."/>
            <person name="Markowitz V."/>
            <person name="Cheng J.-F."/>
            <person name="Hugenholtz P."/>
            <person name="Woyke T."/>
            <person name="Wu D."/>
            <person name="Pukall R."/>
            <person name="Gehrich-Schroeter G."/>
            <person name="Brambilla E."/>
            <person name="Klenk H.-P."/>
            <person name="Eisen J.A."/>
        </authorList>
    </citation>
    <scope>NUCLEOTIDE SEQUENCE [LARGE SCALE GENOMIC DNA]</scope>
    <source>
        <strain evidence="2">DSM 21211 / LMG 22137 / NRRL B-23946 / LB-34</strain>
    </source>
</reference>
<accession>E8U740</accession>
<dbReference type="EMBL" id="CP002454">
    <property type="protein sequence ID" value="ADV66879.1"/>
    <property type="molecule type" value="Genomic_DNA"/>
</dbReference>
<evidence type="ECO:0000313" key="1">
    <source>
        <dbReference type="EMBL" id="ADV66879.1"/>
    </source>
</evidence>
<dbReference type="OrthoDB" id="140419at2"/>
<sequence>MTTVALAERYVRLAHAIDAHAPGYIDGYGGPEAWADRTARDPAALRAEAEALLADVAGVEDAERRAFLTAQVRAMVTITRTLGGEVLPYVDEVRGLFDIDAPREPEATFEAALRALDAALPGAGSLAAREAALRERLTLREDLILPLADVVLAELRGRARALFPLPDGEDFSVQLVRDKPWGGYNWPLGHYRSRIDINTDLPVLLTALPDLMAHEGYPGHHTEHAVKEALLADGEGWDEFRIQLINAPECVVSEGIAVRALGAVMGEDELRAWLTGDLAARAGIDPDDVRAHLAASEARQGLLHVSGNAALRLHADGASEEEVVEYLRTYGLRSEEQARKNLSFMQNPMFRAYLFTYSVGGTLLDALFRAEDRRSAFQWLLTRPVTPGAIAARAGVAAGA</sequence>
<keyword evidence="2" id="KW-1185">Reference proteome</keyword>
<dbReference type="RefSeq" id="WP_013556384.1">
    <property type="nucleotide sequence ID" value="NC_014958.1"/>
</dbReference>
<dbReference type="HOGENOM" id="CLU_053994_0_0_0"/>
<name>E8U740_DEIML</name>
<dbReference type="AlphaFoldDB" id="E8U740"/>
<evidence type="ECO:0000313" key="2">
    <source>
        <dbReference type="Proteomes" id="UP000008635"/>
    </source>
</evidence>
<evidence type="ECO:0008006" key="3">
    <source>
        <dbReference type="Google" id="ProtNLM"/>
    </source>
</evidence>
<dbReference type="STRING" id="709986.Deima_1228"/>
<protein>
    <recommendedName>
        <fullName evidence="3">DUF885 domain-containing protein</fullName>
    </recommendedName>
</protein>
<dbReference type="Proteomes" id="UP000008635">
    <property type="component" value="Chromosome"/>
</dbReference>
<proteinExistence type="predicted"/>
<dbReference type="KEGG" id="dmr:Deima_1228"/>
<dbReference type="eggNOG" id="COG4805">
    <property type="taxonomic scope" value="Bacteria"/>
</dbReference>
<organism evidence="1 2">
    <name type="scientific">Deinococcus maricopensis (strain DSM 21211 / LMG 22137 / NRRL B-23946 / LB-34)</name>
    <dbReference type="NCBI Taxonomy" id="709986"/>
    <lineage>
        <taxon>Bacteria</taxon>
        <taxon>Thermotogati</taxon>
        <taxon>Deinococcota</taxon>
        <taxon>Deinococci</taxon>
        <taxon>Deinococcales</taxon>
        <taxon>Deinococcaceae</taxon>
        <taxon>Deinococcus</taxon>
    </lineage>
</organism>